<dbReference type="RefSeq" id="WP_120245714.1">
    <property type="nucleotide sequence ID" value="NZ_RAPO01000003.1"/>
</dbReference>
<feature type="compositionally biased region" description="Basic and acidic residues" evidence="1">
    <location>
        <begin position="135"/>
        <end position="144"/>
    </location>
</feature>
<evidence type="ECO:0000256" key="1">
    <source>
        <dbReference type="SAM" id="MobiDB-lite"/>
    </source>
</evidence>
<feature type="region of interest" description="Disordered" evidence="1">
    <location>
        <begin position="131"/>
        <end position="155"/>
    </location>
</feature>
<proteinExistence type="predicted"/>
<evidence type="ECO:0000313" key="2">
    <source>
        <dbReference type="EMBL" id="RKD93733.1"/>
    </source>
</evidence>
<accession>A0A419WE44</accession>
<dbReference type="EMBL" id="RAPO01000003">
    <property type="protein sequence ID" value="RKD93733.1"/>
    <property type="molecule type" value="Genomic_DNA"/>
</dbReference>
<sequence length="155" mass="16807">MNRRAVLAATGAVGLGSLAGCLSDVIGSQEHDYERGTIEVTVDGEPIDLEAPRFQAENADNSSMDFHLHEGHEHWYMEGDRVTFAEGIDLLPHFAYERADGNHVVTVDGTVYDGRDDGTDIAFAVNGEDVDPTETELHDGDSLRLEVTTDGSSDD</sequence>
<dbReference type="PROSITE" id="PS51257">
    <property type="entry name" value="PROKAR_LIPOPROTEIN"/>
    <property type="match status" value="1"/>
</dbReference>
<dbReference type="AlphaFoldDB" id="A0A419WE44"/>
<comment type="caution">
    <text evidence="2">The sequence shown here is derived from an EMBL/GenBank/DDBJ whole genome shotgun (WGS) entry which is preliminary data.</text>
</comment>
<dbReference type="Proteomes" id="UP000283805">
    <property type="component" value="Unassembled WGS sequence"/>
</dbReference>
<protein>
    <submittedName>
        <fullName evidence="2">Uncharacterized protein</fullName>
    </submittedName>
</protein>
<gene>
    <name evidence="2" type="ORF">ATJ93_3365</name>
</gene>
<organism evidence="2 3">
    <name type="scientific">Halopiger aswanensis</name>
    <dbReference type="NCBI Taxonomy" id="148449"/>
    <lineage>
        <taxon>Archaea</taxon>
        <taxon>Methanobacteriati</taxon>
        <taxon>Methanobacteriota</taxon>
        <taxon>Stenosarchaea group</taxon>
        <taxon>Halobacteria</taxon>
        <taxon>Halobacteriales</taxon>
        <taxon>Natrialbaceae</taxon>
        <taxon>Halopiger</taxon>
    </lineage>
</organism>
<evidence type="ECO:0000313" key="3">
    <source>
        <dbReference type="Proteomes" id="UP000283805"/>
    </source>
</evidence>
<dbReference type="OrthoDB" id="2572at2157"/>
<keyword evidence="3" id="KW-1185">Reference proteome</keyword>
<name>A0A419WE44_9EURY</name>
<reference evidence="2 3" key="1">
    <citation type="submission" date="2018-09" db="EMBL/GenBank/DDBJ databases">
        <title>Genomic Encyclopedia of Archaeal and Bacterial Type Strains, Phase II (KMG-II): from individual species to whole genera.</title>
        <authorList>
            <person name="Goeker M."/>
        </authorList>
    </citation>
    <scope>NUCLEOTIDE SEQUENCE [LARGE SCALE GENOMIC DNA]</scope>
    <source>
        <strain evidence="2 3">DSM 13151</strain>
    </source>
</reference>